<sequence>MTSIPRWSSVMSVKDPLLDAQHIELLEMCRSIQQDLDRGHGQNWTLEQKLHEFAFLLEEHEEIEARVFGSRGQNLTQEQSNQRAAALRDVQALADNFERKKYDPIAARQKVAHWIQLHF</sequence>
<keyword evidence="5" id="KW-1185">Reference proteome</keyword>
<comment type="caution">
    <text evidence="4">The sequence shown here is derived from an EMBL/GenBank/DDBJ whole genome shotgun (WGS) entry which is preliminary data.</text>
</comment>
<dbReference type="RefSeq" id="WP_003080742.1">
    <property type="nucleotide sequence ID" value="NZ_BBJZ01000011.1"/>
</dbReference>
<evidence type="ECO:0000313" key="5">
    <source>
        <dbReference type="Proteomes" id="UP000255070"/>
    </source>
</evidence>
<comment type="similarity">
    <text evidence="1">Belongs to the hemerythrin family.</text>
</comment>
<evidence type="ECO:0000256" key="2">
    <source>
        <dbReference type="ARBA" id="ARBA00022723"/>
    </source>
</evidence>
<evidence type="ECO:0000313" key="4">
    <source>
        <dbReference type="EMBL" id="SUY77202.1"/>
    </source>
</evidence>
<dbReference type="Gene3D" id="1.20.120.50">
    <property type="entry name" value="Hemerythrin-like"/>
    <property type="match status" value="1"/>
</dbReference>
<evidence type="ECO:0000256" key="1">
    <source>
        <dbReference type="ARBA" id="ARBA00010587"/>
    </source>
</evidence>
<proteinExistence type="inferred from homology"/>
<dbReference type="InterPro" id="IPR035938">
    <property type="entry name" value="Hemerythrin-like_sf"/>
</dbReference>
<keyword evidence="2" id="KW-0479">Metal-binding</keyword>
<dbReference type="SUPFAM" id="SSF47188">
    <property type="entry name" value="Hemerythrin-like"/>
    <property type="match status" value="1"/>
</dbReference>
<dbReference type="GO" id="GO:0046872">
    <property type="term" value="F:metal ion binding"/>
    <property type="evidence" value="ECO:0007669"/>
    <property type="project" value="UniProtKB-KW"/>
</dbReference>
<organism evidence="4 5">
    <name type="scientific">Comamonas testosteroni</name>
    <name type="common">Pseudomonas testosteroni</name>
    <dbReference type="NCBI Taxonomy" id="285"/>
    <lineage>
        <taxon>Bacteria</taxon>
        <taxon>Pseudomonadati</taxon>
        <taxon>Pseudomonadota</taxon>
        <taxon>Betaproteobacteria</taxon>
        <taxon>Burkholderiales</taxon>
        <taxon>Comamonadaceae</taxon>
        <taxon>Comamonas</taxon>
    </lineage>
</organism>
<name>A0A8B4S209_COMTE</name>
<keyword evidence="3" id="KW-0408">Iron</keyword>
<evidence type="ECO:0000256" key="3">
    <source>
        <dbReference type="ARBA" id="ARBA00023004"/>
    </source>
</evidence>
<accession>A0A8B4S209</accession>
<dbReference type="EMBL" id="UFXL01000001">
    <property type="protein sequence ID" value="SUY77202.1"/>
    <property type="molecule type" value="Genomic_DNA"/>
</dbReference>
<gene>
    <name evidence="4" type="ORF">NCTC10698_02095</name>
</gene>
<protein>
    <submittedName>
        <fullName evidence="4">Hemerythrin-like metal-binding domain</fullName>
    </submittedName>
</protein>
<dbReference type="GeneID" id="63999785"/>
<dbReference type="Proteomes" id="UP000255070">
    <property type="component" value="Unassembled WGS sequence"/>
</dbReference>
<reference evidence="4 5" key="1">
    <citation type="submission" date="2018-06" db="EMBL/GenBank/DDBJ databases">
        <authorList>
            <consortium name="Pathogen Informatics"/>
            <person name="Doyle S."/>
        </authorList>
    </citation>
    <scope>NUCLEOTIDE SEQUENCE [LARGE SCALE GENOMIC DNA]</scope>
    <source>
        <strain evidence="4 5">NCTC10698</strain>
    </source>
</reference>
<dbReference type="AlphaFoldDB" id="A0A8B4S209"/>